<accession>A0A8E4ZM94</accession>
<keyword evidence="2" id="KW-1185">Reference proteome</keyword>
<dbReference type="EMBL" id="MT732474">
    <property type="protein sequence ID" value="QQV91519.1"/>
    <property type="molecule type" value="Genomic_DNA"/>
</dbReference>
<gene>
    <name evidence="1" type="ORF">Gundel1_82</name>
</gene>
<name>A0A8E4ZM94_9CAUD</name>
<proteinExistence type="predicted"/>
<reference evidence="1" key="1">
    <citation type="submission" date="2020-07" db="EMBL/GenBank/DDBJ databases">
        <title>Highly diverse flavobacterial phages as mortality factor during North Sea spring blooms.</title>
        <authorList>
            <person name="Bartlau N."/>
            <person name="Wichels A."/>
            <person name="Krohne G."/>
            <person name="Adriaenssens E.M."/>
            <person name="Heins A."/>
            <person name="Fuchs B.M."/>
            <person name="Amann R."/>
            <person name="Moraru C."/>
        </authorList>
    </citation>
    <scope>NUCLEOTIDE SEQUENCE</scope>
</reference>
<organism evidence="1 2">
    <name type="scientific">Tenacibaculum phage Gundel_1</name>
    <dbReference type="NCBI Taxonomy" id="2745672"/>
    <lineage>
        <taxon>Viruses</taxon>
        <taxon>Duplodnaviria</taxon>
        <taxon>Heunggongvirae</taxon>
        <taxon>Uroviricota</taxon>
        <taxon>Caudoviricetes</taxon>
        <taxon>Pachyviridae</taxon>
        <taxon>Gundelvirus</taxon>
        <taxon>Gundelvirus Gundel</taxon>
    </lineage>
</organism>
<sequence>MGLINNEELYPKDKKITINDQVIGSDKDNNGVTRNYPMSGIVSVINDANELKFSLYKYSDDDANLRKGVFNITGSDFKFSDTDQESNNNTALFNVIKNNKENIILYLKDGTENFGYYHVKNATQNTQSFTFELELIHNIKAGSYVLENTYVFNIGITTSTLTQIQSDWNESNAVEPSFIKNKPLIPTKYTDEEVRDVVGATLVAGSNVTITPDDAADTITIDATSSGTTDLSYVPSTRTIESSSGKNTVIPTVTSANAGLMKANFYEEGTFNPVLNAVGVTDYKVTQATGGYTRVGNLVHYYITIYTSGNTIGTPTSELKISGLPFNSLSTQSLEGGVVRFFVGSNLSLTDVSNLTIGIGFNSTDLYFHLKHITPTSPSPITFSGGGIIRVSGTYTTNFYTP</sequence>
<protein>
    <submittedName>
        <fullName evidence="1">Uncharacterized protein</fullName>
    </submittedName>
</protein>
<evidence type="ECO:0000313" key="1">
    <source>
        <dbReference type="EMBL" id="QQV91519.1"/>
    </source>
</evidence>
<evidence type="ECO:0000313" key="2">
    <source>
        <dbReference type="Proteomes" id="UP000693868"/>
    </source>
</evidence>
<dbReference type="Proteomes" id="UP000693868">
    <property type="component" value="Segment"/>
</dbReference>